<dbReference type="Pfam" id="PF03446">
    <property type="entry name" value="NAD_binding_2"/>
    <property type="match status" value="1"/>
</dbReference>
<keyword evidence="2" id="KW-0560">Oxidoreductase</keyword>
<dbReference type="PIRSF" id="PIRSF000103">
    <property type="entry name" value="HIBADH"/>
    <property type="match status" value="1"/>
</dbReference>
<comment type="caution">
    <text evidence="6">The sequence shown here is derived from an EMBL/GenBank/DDBJ whole genome shotgun (WGS) entry which is preliminary data.</text>
</comment>
<gene>
    <name evidence="6" type="ORF">GCM10009733_067040</name>
</gene>
<evidence type="ECO:0000313" key="7">
    <source>
        <dbReference type="Proteomes" id="UP001500064"/>
    </source>
</evidence>
<feature type="domain" description="6-phosphogluconate dehydrogenase NADP-binding" evidence="4">
    <location>
        <begin position="4"/>
        <end position="151"/>
    </location>
</feature>
<dbReference type="InterPro" id="IPR051265">
    <property type="entry name" value="HIBADH-related_NP60_sf"/>
</dbReference>
<dbReference type="Gene3D" id="3.40.50.720">
    <property type="entry name" value="NAD(P)-binding Rossmann-like Domain"/>
    <property type="match status" value="1"/>
</dbReference>
<dbReference type="InterPro" id="IPR036291">
    <property type="entry name" value="NAD(P)-bd_dom_sf"/>
</dbReference>
<proteinExistence type="inferred from homology"/>
<dbReference type="InterPro" id="IPR006115">
    <property type="entry name" value="6PGDH_NADP-bd"/>
</dbReference>
<name>A0ABN2FUM5_9ACTN</name>
<dbReference type="InterPro" id="IPR015815">
    <property type="entry name" value="HIBADH-related"/>
</dbReference>
<dbReference type="InterPro" id="IPR048666">
    <property type="entry name" value="RedAm-like_C"/>
</dbReference>
<protein>
    <submittedName>
        <fullName evidence="6">NAD(P)-dependent oxidoreductase</fullName>
    </submittedName>
</protein>
<dbReference type="RefSeq" id="WP_346110545.1">
    <property type="nucleotide sequence ID" value="NZ_BAAAMU010000061.1"/>
</dbReference>
<dbReference type="PANTHER" id="PTHR43580:SF2">
    <property type="entry name" value="CYTOKINE-LIKE NUCLEAR FACTOR N-PAC"/>
    <property type="match status" value="1"/>
</dbReference>
<feature type="domain" description="NADPH-dependent reductive aminase-like C-terminal" evidence="5">
    <location>
        <begin position="158"/>
        <end position="282"/>
    </location>
</feature>
<dbReference type="Pfam" id="PF21761">
    <property type="entry name" value="RedAm-like_C"/>
    <property type="match status" value="1"/>
</dbReference>
<dbReference type="EMBL" id="BAAAMU010000061">
    <property type="protein sequence ID" value="GAA1659947.1"/>
    <property type="molecule type" value="Genomic_DNA"/>
</dbReference>
<dbReference type="PANTHER" id="PTHR43580">
    <property type="entry name" value="OXIDOREDUCTASE GLYR1-RELATED"/>
    <property type="match status" value="1"/>
</dbReference>
<comment type="similarity">
    <text evidence="1">Belongs to the HIBADH-related family.</text>
</comment>
<evidence type="ECO:0000256" key="2">
    <source>
        <dbReference type="ARBA" id="ARBA00023002"/>
    </source>
</evidence>
<keyword evidence="7" id="KW-1185">Reference proteome</keyword>
<sequence>MSENISFLGLGLMGTALASSLLAAGHHVTVWNRTPSKAEPLVAEGAVYADTPDKAVGASTLVIVCLLDHASVTQTLDGTPLAGRAVVNLTNGRPVEARQTADWVAERGGDYLGGGIMAVPPMIAKPGALILYSGSRTIYDRYEPVLSVVAEPRFTGADPESAPLLDMAMLTGMYGQIAGFLEAAALVRSAGLPLRDFVATLLTPWLNAMVAQQATWVDSFESGDHSTEVSNLEINRAGLENLVRTFREQGVKPDLLLPLKTVIDQRTARGLGNEGLSGLIEEL</sequence>
<evidence type="ECO:0000256" key="3">
    <source>
        <dbReference type="SAM" id="SignalP"/>
    </source>
</evidence>
<dbReference type="Proteomes" id="UP001500064">
    <property type="component" value="Unassembled WGS sequence"/>
</dbReference>
<dbReference type="InterPro" id="IPR013328">
    <property type="entry name" value="6PGD_dom2"/>
</dbReference>
<feature type="chain" id="PRO_5045038367" evidence="3">
    <location>
        <begin position="24"/>
        <end position="283"/>
    </location>
</feature>
<organism evidence="6 7">
    <name type="scientific">Nonomuraea maheshkhaliensis</name>
    <dbReference type="NCBI Taxonomy" id="419590"/>
    <lineage>
        <taxon>Bacteria</taxon>
        <taxon>Bacillati</taxon>
        <taxon>Actinomycetota</taxon>
        <taxon>Actinomycetes</taxon>
        <taxon>Streptosporangiales</taxon>
        <taxon>Streptosporangiaceae</taxon>
        <taxon>Nonomuraea</taxon>
    </lineage>
</organism>
<reference evidence="6 7" key="1">
    <citation type="journal article" date="2019" name="Int. J. Syst. Evol. Microbiol.">
        <title>The Global Catalogue of Microorganisms (GCM) 10K type strain sequencing project: providing services to taxonomists for standard genome sequencing and annotation.</title>
        <authorList>
            <consortium name="The Broad Institute Genomics Platform"/>
            <consortium name="The Broad Institute Genome Sequencing Center for Infectious Disease"/>
            <person name="Wu L."/>
            <person name="Ma J."/>
        </authorList>
    </citation>
    <scope>NUCLEOTIDE SEQUENCE [LARGE SCALE GENOMIC DNA]</scope>
    <source>
        <strain evidence="6 7">JCM 13929</strain>
    </source>
</reference>
<keyword evidence="3" id="KW-0732">Signal</keyword>
<evidence type="ECO:0000313" key="6">
    <source>
        <dbReference type="EMBL" id="GAA1659947.1"/>
    </source>
</evidence>
<dbReference type="SUPFAM" id="SSF51735">
    <property type="entry name" value="NAD(P)-binding Rossmann-fold domains"/>
    <property type="match status" value="1"/>
</dbReference>
<accession>A0ABN2FUM5</accession>
<evidence type="ECO:0000259" key="4">
    <source>
        <dbReference type="Pfam" id="PF03446"/>
    </source>
</evidence>
<evidence type="ECO:0000259" key="5">
    <source>
        <dbReference type="Pfam" id="PF21761"/>
    </source>
</evidence>
<evidence type="ECO:0000256" key="1">
    <source>
        <dbReference type="ARBA" id="ARBA00009080"/>
    </source>
</evidence>
<dbReference type="Gene3D" id="1.10.1040.10">
    <property type="entry name" value="N-(1-d-carboxylethyl)-l-norvaline Dehydrogenase, domain 2"/>
    <property type="match status" value="1"/>
</dbReference>
<feature type="signal peptide" evidence="3">
    <location>
        <begin position="1"/>
        <end position="23"/>
    </location>
</feature>